<evidence type="ECO:0000259" key="2">
    <source>
        <dbReference type="Pfam" id="PF07992"/>
    </source>
</evidence>
<dbReference type="GO" id="GO:0050660">
    <property type="term" value="F:flavin adenine dinucleotide binding"/>
    <property type="evidence" value="ECO:0007669"/>
    <property type="project" value="TreeGrafter"/>
</dbReference>
<dbReference type="EMBL" id="JAANYQ010000006">
    <property type="protein sequence ID" value="KAF4123586.1"/>
    <property type="molecule type" value="Genomic_DNA"/>
</dbReference>
<reference evidence="3" key="1">
    <citation type="submission" date="2020-03" db="EMBL/GenBank/DDBJ databases">
        <title>Site-based positive gene gene selection in Geosmithia morbida across the United States reveals a broad range of putative effectors and factors for local host and environmental adapation.</title>
        <authorList>
            <person name="Onufrak A."/>
            <person name="Murdoch R.W."/>
            <person name="Gazis R."/>
            <person name="Huff M."/>
            <person name="Staton M."/>
            <person name="Klingeman W."/>
            <person name="Hadziabdic D."/>
        </authorList>
    </citation>
    <scope>NUCLEOTIDE SEQUENCE</scope>
    <source>
        <strain evidence="3">1262</strain>
    </source>
</reference>
<proteinExistence type="predicted"/>
<organism evidence="3 4">
    <name type="scientific">Geosmithia morbida</name>
    <dbReference type="NCBI Taxonomy" id="1094350"/>
    <lineage>
        <taxon>Eukaryota</taxon>
        <taxon>Fungi</taxon>
        <taxon>Dikarya</taxon>
        <taxon>Ascomycota</taxon>
        <taxon>Pezizomycotina</taxon>
        <taxon>Sordariomycetes</taxon>
        <taxon>Hypocreomycetidae</taxon>
        <taxon>Hypocreales</taxon>
        <taxon>Bionectriaceae</taxon>
        <taxon>Geosmithia</taxon>
    </lineage>
</organism>
<dbReference type="Pfam" id="PF07992">
    <property type="entry name" value="Pyr_redox_2"/>
    <property type="match status" value="1"/>
</dbReference>
<accession>A0A9P5D4I7</accession>
<evidence type="ECO:0000256" key="1">
    <source>
        <dbReference type="SAM" id="SignalP"/>
    </source>
</evidence>
<dbReference type="Proteomes" id="UP000749293">
    <property type="component" value="Unassembled WGS sequence"/>
</dbReference>
<feature type="domain" description="FAD/NAD(P)-binding" evidence="2">
    <location>
        <begin position="44"/>
        <end position="341"/>
    </location>
</feature>
<protein>
    <submittedName>
        <fullName evidence="3">NADPH-dependent 2,4-dienoyl-CoA reductase, sulfur reductase, or a related oxidoreductase</fullName>
    </submittedName>
</protein>
<sequence length="426" mass="46327">MGNRISKIIVLLRIVAYSFGHLGSHIRRQFWPVKLAPSSESPRNIVIIGASFAGYHAARLLASSLPADGSWKLVIIEPNTHYQFTWTLPRFCVVSDHEDKAFIPYGGYLPVAARDHVRWLRGRATGISRTAVSVSEEGRSTITHVPYEYLVIATGAGVGLQLPSRVGATDKETGCELLRQMQRHIRDANRLVVIGGGAAGVELATDAKSMYPHKTVTLVHSRQAVMHRFGPELQAAAFKGLEGLGVDVVLNQRAAGHDGSAGPGCLTLTDGRKIEYDFCVNCGGQKPASQLLSDIAPNVISESGHIRIKPTLQVDDESLPKVYACGDVAETSVRNPNSRSAMRQAEYAADNIVLAALGRPQTNIYKIKWADGLTKLTLGLSKSVIHLSDDKAELLIGSDDKDETLMSAQMWKHMGAKPFIDDNCTR</sequence>
<dbReference type="GO" id="GO:0004174">
    <property type="term" value="F:electron-transferring-flavoprotein dehydrogenase activity"/>
    <property type="evidence" value="ECO:0007669"/>
    <property type="project" value="TreeGrafter"/>
</dbReference>
<dbReference type="OrthoDB" id="202203at2759"/>
<dbReference type="AlphaFoldDB" id="A0A9P5D4I7"/>
<dbReference type="InterPro" id="IPR023753">
    <property type="entry name" value="FAD/NAD-binding_dom"/>
</dbReference>
<feature type="chain" id="PRO_5040300110" evidence="1">
    <location>
        <begin position="21"/>
        <end position="426"/>
    </location>
</feature>
<dbReference type="PRINTS" id="PR00368">
    <property type="entry name" value="FADPNR"/>
</dbReference>
<dbReference type="RefSeq" id="XP_035322238.1">
    <property type="nucleotide sequence ID" value="XM_035468257.1"/>
</dbReference>
<feature type="signal peptide" evidence="1">
    <location>
        <begin position="1"/>
        <end position="20"/>
    </location>
</feature>
<evidence type="ECO:0000313" key="4">
    <source>
        <dbReference type="Proteomes" id="UP000749293"/>
    </source>
</evidence>
<evidence type="ECO:0000313" key="3">
    <source>
        <dbReference type="EMBL" id="KAF4123586.1"/>
    </source>
</evidence>
<dbReference type="PANTHER" id="PTHR43735">
    <property type="entry name" value="APOPTOSIS-INDUCING FACTOR 1"/>
    <property type="match status" value="1"/>
</dbReference>
<dbReference type="GO" id="GO:0005737">
    <property type="term" value="C:cytoplasm"/>
    <property type="evidence" value="ECO:0007669"/>
    <property type="project" value="TreeGrafter"/>
</dbReference>
<dbReference type="SUPFAM" id="SSF51905">
    <property type="entry name" value="FAD/NAD(P)-binding domain"/>
    <property type="match status" value="1"/>
</dbReference>
<dbReference type="PANTHER" id="PTHR43735:SF5">
    <property type="entry name" value="FAD_NAD(P)-BINDING DOMAIN-CONTAINING PROTEIN"/>
    <property type="match status" value="1"/>
</dbReference>
<name>A0A9P5D4I7_9HYPO</name>
<gene>
    <name evidence="3" type="ORF">GMORB2_6287</name>
</gene>
<dbReference type="Gene3D" id="3.50.50.100">
    <property type="match status" value="1"/>
</dbReference>
<dbReference type="InterPro" id="IPR036188">
    <property type="entry name" value="FAD/NAD-bd_sf"/>
</dbReference>
<comment type="caution">
    <text evidence="3">The sequence shown here is derived from an EMBL/GenBank/DDBJ whole genome shotgun (WGS) entry which is preliminary data.</text>
</comment>
<keyword evidence="4" id="KW-1185">Reference proteome</keyword>
<keyword evidence="1" id="KW-0732">Signal</keyword>
<dbReference type="PRINTS" id="PR00469">
    <property type="entry name" value="PNDRDTASEII"/>
</dbReference>
<dbReference type="GeneID" id="55972512"/>